<evidence type="ECO:0000256" key="1">
    <source>
        <dbReference type="SAM" id="MobiDB-lite"/>
    </source>
</evidence>
<dbReference type="EMBL" id="HBIN01022881">
    <property type="protein sequence ID" value="CAE0447626.1"/>
    <property type="molecule type" value="Transcribed_RNA"/>
</dbReference>
<dbReference type="PANTHER" id="PTHR15615:SF108">
    <property type="entry name" value="PROTEIN CNPPD1"/>
    <property type="match status" value="1"/>
</dbReference>
<dbReference type="GO" id="GO:0019901">
    <property type="term" value="F:protein kinase binding"/>
    <property type="evidence" value="ECO:0007669"/>
    <property type="project" value="InterPro"/>
</dbReference>
<dbReference type="InterPro" id="IPR036915">
    <property type="entry name" value="Cyclin-like_sf"/>
</dbReference>
<dbReference type="AlphaFoldDB" id="A0A6S8G1D8"/>
<dbReference type="Gene3D" id="1.10.472.10">
    <property type="entry name" value="Cyclin-like"/>
    <property type="match status" value="1"/>
</dbReference>
<accession>A0A6S8G1D8</accession>
<feature type="region of interest" description="Disordered" evidence="1">
    <location>
        <begin position="242"/>
        <end position="280"/>
    </location>
</feature>
<reference evidence="2" key="1">
    <citation type="submission" date="2021-01" db="EMBL/GenBank/DDBJ databases">
        <authorList>
            <person name="Corre E."/>
            <person name="Pelletier E."/>
            <person name="Niang G."/>
            <person name="Scheremetjew M."/>
            <person name="Finn R."/>
            <person name="Kale V."/>
            <person name="Holt S."/>
            <person name="Cochrane G."/>
            <person name="Meng A."/>
            <person name="Brown T."/>
            <person name="Cohen L."/>
        </authorList>
    </citation>
    <scope>NUCLEOTIDE SEQUENCE</scope>
    <source>
        <strain evidence="2">GSBS06</strain>
    </source>
</reference>
<feature type="compositionally biased region" description="Low complexity" evidence="1">
    <location>
        <begin position="60"/>
        <end position="69"/>
    </location>
</feature>
<dbReference type="EMBL" id="HBIN01022882">
    <property type="protein sequence ID" value="CAE0447627.1"/>
    <property type="molecule type" value="Transcribed_RNA"/>
</dbReference>
<sequence length="416" mass="46310">MAPPPSSISPSLKFTDEIERKVEVEVEAEPLLKYSPKQVISEKQINIHTSAEVETESTDSKSTTFSSTYTQPETMLTSVSESEDNFPVSASATAAAERLLAKESSYGSFTGYLDSSPSDNYLKGQHENENEGLRYRNQCLSMVSIAQGGLKRIRRDARTSHVTLMDVVEMFGVAICEITQYNDQEIARKGWESNSDSLVGVFNSKQPSVSVPSYLWNIVLSLNRHADPSFFATDGSALSLSDSKSSLDSTNNNNNNNRSNNNNENGEPRPSTPESLEQSEDDSAMGRGLRCLLLALVYIDRIGVKHPERFLVTSKSIHKLLLTAIYVAAKFTDDSLPHPHRFFAKIGGVTHRKLKALENAFCKLIDFDFHVTDVEFQALCMEQLRWAVRGARTRNSIRKANKSARLRNLALKKNTS</sequence>
<gene>
    <name evidence="2" type="ORF">ASTO00021_LOCUS17595</name>
    <name evidence="3" type="ORF">ASTO00021_LOCUS17596</name>
</gene>
<feature type="region of interest" description="Disordered" evidence="1">
    <location>
        <begin position="50"/>
        <end position="69"/>
    </location>
</feature>
<protein>
    <recommendedName>
        <fullName evidence="4">Cyclin N-terminal domain-containing protein</fullName>
    </recommendedName>
</protein>
<dbReference type="InterPro" id="IPR013922">
    <property type="entry name" value="Cyclin_PHO80-like"/>
</dbReference>
<evidence type="ECO:0008006" key="4">
    <source>
        <dbReference type="Google" id="ProtNLM"/>
    </source>
</evidence>
<dbReference type="SUPFAM" id="SSF47954">
    <property type="entry name" value="Cyclin-like"/>
    <property type="match status" value="1"/>
</dbReference>
<dbReference type="PANTHER" id="PTHR15615">
    <property type="match status" value="1"/>
</dbReference>
<organism evidence="2">
    <name type="scientific">Aplanochytrium stocchinoi</name>
    <dbReference type="NCBI Taxonomy" id="215587"/>
    <lineage>
        <taxon>Eukaryota</taxon>
        <taxon>Sar</taxon>
        <taxon>Stramenopiles</taxon>
        <taxon>Bigyra</taxon>
        <taxon>Labyrinthulomycetes</taxon>
        <taxon>Thraustochytrida</taxon>
        <taxon>Thraustochytriidae</taxon>
        <taxon>Aplanochytrium</taxon>
    </lineage>
</organism>
<evidence type="ECO:0000313" key="3">
    <source>
        <dbReference type="EMBL" id="CAE0447627.1"/>
    </source>
</evidence>
<feature type="compositionally biased region" description="Low complexity" evidence="1">
    <location>
        <begin position="242"/>
        <end position="265"/>
    </location>
</feature>
<name>A0A6S8G1D8_9STRA</name>
<proteinExistence type="predicted"/>
<dbReference type="Pfam" id="PF08613">
    <property type="entry name" value="Cyclin"/>
    <property type="match status" value="1"/>
</dbReference>
<evidence type="ECO:0000313" key="2">
    <source>
        <dbReference type="EMBL" id="CAE0447626.1"/>
    </source>
</evidence>